<accession>A0ABY5Z788</accession>
<sequence>MTDPLDQPEDEGYDLLYPFICVTSKGGPYDDDTFVAGVSVGMIDQALATARSCGADRYRTTVRTNLLKQLELVGMARGFPVVLTEEVGETEGHPAMPEWSFITFLTEADDRD</sequence>
<keyword evidence="2" id="KW-1185">Reference proteome</keyword>
<protein>
    <submittedName>
        <fullName evidence="1">Uncharacterized protein</fullName>
    </submittedName>
</protein>
<gene>
    <name evidence="1" type="ORF">Drose_04340</name>
</gene>
<dbReference type="EMBL" id="CP073721">
    <property type="protein sequence ID" value="UWZ37519.1"/>
    <property type="molecule type" value="Genomic_DNA"/>
</dbReference>
<evidence type="ECO:0000313" key="1">
    <source>
        <dbReference type="EMBL" id="UWZ37519.1"/>
    </source>
</evidence>
<dbReference type="RefSeq" id="WP_260726876.1">
    <property type="nucleotide sequence ID" value="NZ_BAAABS010000070.1"/>
</dbReference>
<organism evidence="1 2">
    <name type="scientific">Dactylosporangium roseum</name>
    <dbReference type="NCBI Taxonomy" id="47989"/>
    <lineage>
        <taxon>Bacteria</taxon>
        <taxon>Bacillati</taxon>
        <taxon>Actinomycetota</taxon>
        <taxon>Actinomycetes</taxon>
        <taxon>Micromonosporales</taxon>
        <taxon>Micromonosporaceae</taxon>
        <taxon>Dactylosporangium</taxon>
    </lineage>
</organism>
<evidence type="ECO:0000313" key="2">
    <source>
        <dbReference type="Proteomes" id="UP001058271"/>
    </source>
</evidence>
<proteinExistence type="predicted"/>
<reference evidence="1" key="1">
    <citation type="submission" date="2021-04" db="EMBL/GenBank/DDBJ databases">
        <title>Biosynthetic gene clusters of Dactylosporangioum roseum.</title>
        <authorList>
            <person name="Hartkoorn R.C."/>
            <person name="Beaudoing E."/>
            <person name="Hot D."/>
            <person name="Moureu S."/>
        </authorList>
    </citation>
    <scope>NUCLEOTIDE SEQUENCE</scope>
    <source>
        <strain evidence="1">NRRL B-16295</strain>
    </source>
</reference>
<dbReference type="Proteomes" id="UP001058271">
    <property type="component" value="Chromosome"/>
</dbReference>
<name>A0ABY5Z788_9ACTN</name>